<evidence type="ECO:0000256" key="4">
    <source>
        <dbReference type="SAM" id="Coils"/>
    </source>
</evidence>
<reference evidence="6 7" key="1">
    <citation type="journal article" date="2011" name="Nat. Biotechnol.">
        <title>Comparative genomic analysis of the thermophilic biomass-degrading fungi Myceliophthora thermophila and Thielavia terrestris.</title>
        <authorList>
            <person name="Berka R.M."/>
            <person name="Grigoriev I.V."/>
            <person name="Otillar R."/>
            <person name="Salamov A."/>
            <person name="Grimwood J."/>
            <person name="Reid I."/>
            <person name="Ishmael N."/>
            <person name="John T."/>
            <person name="Darmond C."/>
            <person name="Moisan M.-C."/>
            <person name="Henrissat B."/>
            <person name="Coutinho P.M."/>
            <person name="Lombard V."/>
            <person name="Natvig D.O."/>
            <person name="Lindquist E."/>
            <person name="Schmutz J."/>
            <person name="Lucas S."/>
            <person name="Harris P."/>
            <person name="Powlowski J."/>
            <person name="Bellemare A."/>
            <person name="Taylor D."/>
            <person name="Butler G."/>
            <person name="de Vries R.P."/>
            <person name="Allijn I.E."/>
            <person name="van den Brink J."/>
            <person name="Ushinsky S."/>
            <person name="Storms R."/>
            <person name="Powell A.J."/>
            <person name="Paulsen I.T."/>
            <person name="Elbourne L.D.H."/>
            <person name="Baker S.E."/>
            <person name="Magnuson J."/>
            <person name="LaBoissiere S."/>
            <person name="Clutterbuck A.J."/>
            <person name="Martinez D."/>
            <person name="Wogulis M."/>
            <person name="de Leon A.L."/>
            <person name="Rey M.W."/>
            <person name="Tsang A."/>
        </authorList>
    </citation>
    <scope>NUCLEOTIDE SEQUENCE [LARGE SCALE GENOMIC DNA]</scope>
    <source>
        <strain evidence="7">ATCC 42464 / BCRC 31852 / DSM 1799</strain>
    </source>
</reference>
<dbReference type="HOGENOM" id="CLU_001569_0_1_1"/>
<dbReference type="OMA" id="MQKVMTF"/>
<gene>
    <name evidence="6" type="ORF">MYCTH_2310248</name>
</gene>
<dbReference type="EMBL" id="CP003007">
    <property type="protein sequence ID" value="AEO60721.1"/>
    <property type="molecule type" value="Genomic_DNA"/>
</dbReference>
<dbReference type="OrthoDB" id="194358at2759"/>
<dbReference type="RefSeq" id="XP_003665966.1">
    <property type="nucleotide sequence ID" value="XM_003665918.1"/>
</dbReference>
<dbReference type="PANTHER" id="PTHR24123:SF33">
    <property type="entry name" value="PROTEIN HOS4"/>
    <property type="match status" value="1"/>
</dbReference>
<dbReference type="InParanoid" id="G2QL89"/>
<feature type="repeat" description="ANK" evidence="3">
    <location>
        <begin position="167"/>
        <end position="199"/>
    </location>
</feature>
<dbReference type="InterPro" id="IPR002110">
    <property type="entry name" value="Ankyrin_rpt"/>
</dbReference>
<evidence type="ECO:0000313" key="7">
    <source>
        <dbReference type="Proteomes" id="UP000007322"/>
    </source>
</evidence>
<sequence length="1874" mass="201241">MASTMGMSLDNRRARLHQLAAEWGIHPLPPVAPPSPAPQSRTPNDEFHAEELLKRRRMSVIQEKPSQGTLKRAFSSNRKTWEPSEIFEALNAHVANGGAPGVADALIAKLLSVGGNLNVANGKSKTNLLTRRRSTENMERSRVLQKAVENRQADMVAVLAQHADPLTLDRALPLALRAGDLAMVHLLLSRGANVSQTQDALDAFRQICIMGGNADLVGLVLQSEGPPPPSWLSMCMVDAARKGCLQTVLRLSRSSADCEYNKAEALRAATAQCRVDIALAILTAAKPPTTGGQGILESFGLLLQHATVGPNEKLALTEALLCAGASGDPVSVLLSQACANEFHDMITLLVSYGASVEFQDASIVRNAVSRGQSTLVHLLLGDSTILNPIYASQCVTSIPKAIAPEDRYAILSLLLKKGAAGTPLHDALVDAVKAGDLPSVQLLTTPQFPSPRPSTNPNRRSSLPGMVYIRHEMASVDHKSGLALDIAVQTGNLPMVKQLLAGKPSTKTLDQVFSSALKLEPAVRYDIVECFLTAGVSRASVSAALQQAVEEQPPHRDENLISVLLRHDVDVNFNDGAGILAAITIRDLPLLETLLKSKPAPQTMAAAVARAMVVEEKPVRYEMMRMLIGAGAGRAGTEVSEALTQLLPVKPTDMQLATLLLELGRADANFNQGLPLSIAVTDGDPALLDLILRHGRPNPDSIYRGLELVAGLSTDPSKPAKLAALLRYRPTPEFLNAILFKEVQTLLALPPASRSLTSLRALLAAGADVNAHKAAALCCAVKAADAPIVDLLFGGGGGGGGASLTARPSPASLAAALPQSLNISDPMDRLAFTQRLIRAGAPPAEATRALIYAITAHPADLPLITLLAGHADHQSLPSGKKQGGALLVAVEGGNVEAVEVVLEKGAGRYGKAVLGAALREAVSAQVVPDGNKRVGITKALLKRGVDAGALGDALLVAAREGDLELGRLLVEHGASVEHREGQAIVEACSGGSAEVLKMLLGGKGEVKMVTLIKGFQAAAAQVGDLGKRADVFRLLLDKGVAGEVVDAQLVSAAKCGIEGERLVRLLLEFGASVDYDAGEAIWNATRSAILGSLKLMLGVEKVGERQKTPSQTTLLRSLKASKKLGSDLRYQVIQWLFQAGLTPCEEINIALNRAVKDEPDSRLVRLLLEHGASPLANGCETLIDAAQLLLDDILSILLEADIPAKDASWAFQQAFTPGTATTWLTEKGLHVAKMLLHKGAEGECLAVALSTAIDAYGSDIDAVARGFAQALLQFNVDVSHEHGLVLQKAAQKADSELIQQILQQRPDSIAVSMAFPYIFDADLSESETLHLIELFVNYYEGGERLDVMFVHPVSEPILFRALNKFPRSVRILKTLLDAGYYHDQTTVMRVMDDVEEPEQVSLLFWSLSQPQKKVSSAVIELLIDSGAKVDFETRVTKTTPLTVAIQNRRHDLVKSLVLAGAEVDVVDATGNTPMTLATRIGGDLGISLMSSILAADPSINDGSLHNAARDLNLKAMQVLVEHGHDVDFPSTLHGGRSALGELCLNAAHAGPLTAAQEKQMEKAMAFLISKDSDLTIQSDGKSVLLLALHSTDPIPTTRALLKVGLWKHVNKPYNHYTDGTYTYSATQYVARVLPCSDDLRPQLLQLLKANRAIDVYYANDGPQPKDAVNLPPELLRAERERRAREERIAKENEEHAIALARTKEIAQIQNQIFVARAELEDARARRKREDEMAALRERQAAEEAAFAAELQRRKAAREAAIAHEQRLTEAGLTRARLVADAELEMEGKKREMMIKWERDMSRQKENDAKALSSIRIKEREAIERLDAAADERATRRIAEQRRLVEGQTALAARLANGAGGLDRRQIGYVTGELD</sequence>
<dbReference type="KEGG" id="mtm:MYCTH_2310248"/>
<dbReference type="Proteomes" id="UP000007322">
    <property type="component" value="Chromosome 6"/>
</dbReference>
<keyword evidence="7" id="KW-1185">Reference proteome</keyword>
<keyword evidence="2 3" id="KW-0040">ANK repeat</keyword>
<dbReference type="InterPro" id="IPR036770">
    <property type="entry name" value="Ankyrin_rpt-contain_sf"/>
</dbReference>
<dbReference type="Gene3D" id="1.25.40.20">
    <property type="entry name" value="Ankyrin repeat-containing domain"/>
    <property type="match status" value="7"/>
</dbReference>
<dbReference type="GeneID" id="11513869"/>
<dbReference type="SUPFAM" id="SSF48403">
    <property type="entry name" value="Ankyrin repeat"/>
    <property type="match status" value="4"/>
</dbReference>
<feature type="coiled-coil region" evidence="4">
    <location>
        <begin position="1674"/>
        <end position="1725"/>
    </location>
</feature>
<keyword evidence="4" id="KW-0175">Coiled coil</keyword>
<evidence type="ECO:0000256" key="3">
    <source>
        <dbReference type="PROSITE-ProRule" id="PRU00023"/>
    </source>
</evidence>
<keyword evidence="1" id="KW-0677">Repeat</keyword>
<dbReference type="PROSITE" id="PS50088">
    <property type="entry name" value="ANK_REPEAT"/>
    <property type="match status" value="3"/>
</dbReference>
<accession>G2QL89</accession>
<name>G2QL89_THET4</name>
<feature type="compositionally biased region" description="Pro residues" evidence="5">
    <location>
        <begin position="27"/>
        <end position="37"/>
    </location>
</feature>
<dbReference type="VEuPathDB" id="FungiDB:MYCTH_2310248"/>
<dbReference type="eggNOG" id="ENOG502QVYS">
    <property type="taxonomic scope" value="Eukaryota"/>
</dbReference>
<dbReference type="SMART" id="SM00248">
    <property type="entry name" value="ANK"/>
    <property type="match status" value="13"/>
</dbReference>
<feature type="region of interest" description="Disordered" evidence="5">
    <location>
        <begin position="25"/>
        <end position="44"/>
    </location>
</feature>
<dbReference type="PANTHER" id="PTHR24123">
    <property type="entry name" value="ANKYRIN REPEAT-CONTAINING"/>
    <property type="match status" value="1"/>
</dbReference>
<evidence type="ECO:0000256" key="1">
    <source>
        <dbReference type="ARBA" id="ARBA00022737"/>
    </source>
</evidence>
<feature type="repeat" description="ANK" evidence="3">
    <location>
        <begin position="1436"/>
        <end position="1468"/>
    </location>
</feature>
<protein>
    <submittedName>
        <fullName evidence="6">Uncharacterized protein</fullName>
    </submittedName>
</protein>
<evidence type="ECO:0000256" key="2">
    <source>
        <dbReference type="ARBA" id="ARBA00023043"/>
    </source>
</evidence>
<proteinExistence type="predicted"/>
<evidence type="ECO:0000313" key="6">
    <source>
        <dbReference type="EMBL" id="AEO60721.1"/>
    </source>
</evidence>
<dbReference type="InterPro" id="IPR051165">
    <property type="entry name" value="Multifunctional_ANK_Repeat"/>
</dbReference>
<organism evidence="6 7">
    <name type="scientific">Thermothelomyces thermophilus (strain ATCC 42464 / BCRC 31852 / DSM 1799)</name>
    <name type="common">Sporotrichum thermophile</name>
    <dbReference type="NCBI Taxonomy" id="573729"/>
    <lineage>
        <taxon>Eukaryota</taxon>
        <taxon>Fungi</taxon>
        <taxon>Dikarya</taxon>
        <taxon>Ascomycota</taxon>
        <taxon>Pezizomycotina</taxon>
        <taxon>Sordariomycetes</taxon>
        <taxon>Sordariomycetidae</taxon>
        <taxon>Sordariales</taxon>
        <taxon>Chaetomiaceae</taxon>
        <taxon>Thermothelomyces</taxon>
    </lineage>
</organism>
<evidence type="ECO:0000256" key="5">
    <source>
        <dbReference type="SAM" id="MobiDB-lite"/>
    </source>
</evidence>
<feature type="repeat" description="ANK" evidence="3">
    <location>
        <begin position="953"/>
        <end position="981"/>
    </location>
</feature>
<dbReference type="PROSITE" id="PS50297">
    <property type="entry name" value="ANK_REP_REGION"/>
    <property type="match status" value="1"/>
</dbReference>